<feature type="transmembrane region" description="Helical" evidence="11">
    <location>
        <begin position="110"/>
        <end position="129"/>
    </location>
</feature>
<dbReference type="PIRSF" id="PIRSF037378">
    <property type="entry name" value="EIN2"/>
    <property type="match status" value="1"/>
</dbReference>
<comment type="similarity">
    <text evidence="3">Belongs to the NRAMP (TC 2.A.55) family.</text>
</comment>
<evidence type="ECO:0000256" key="10">
    <source>
        <dbReference type="SAM" id="MobiDB-lite"/>
    </source>
</evidence>
<evidence type="ECO:0000256" key="6">
    <source>
        <dbReference type="ARBA" id="ARBA00022989"/>
    </source>
</evidence>
<evidence type="ECO:0000256" key="3">
    <source>
        <dbReference type="ARBA" id="ARBA00009965"/>
    </source>
</evidence>
<evidence type="ECO:0000256" key="4">
    <source>
        <dbReference type="ARBA" id="ARBA00022692"/>
    </source>
</evidence>
<name>A0A9E7GQD0_9LILI</name>
<evidence type="ECO:0000256" key="11">
    <source>
        <dbReference type="SAM" id="Phobius"/>
    </source>
</evidence>
<feature type="transmembrane region" description="Helical" evidence="11">
    <location>
        <begin position="289"/>
        <end position="312"/>
    </location>
</feature>
<dbReference type="InterPro" id="IPR001046">
    <property type="entry name" value="NRAMP_fam"/>
</dbReference>
<dbReference type="PROSITE" id="PS01194">
    <property type="entry name" value="RIBOSOMAL_L15E"/>
    <property type="match status" value="1"/>
</dbReference>
<dbReference type="GO" id="GO:0022625">
    <property type="term" value="C:cytosolic large ribosomal subunit"/>
    <property type="evidence" value="ECO:0007669"/>
    <property type="project" value="TreeGrafter"/>
</dbReference>
<dbReference type="SUPFAM" id="SSF54189">
    <property type="entry name" value="Ribosomal proteins S24e, L23 and L15e"/>
    <property type="match status" value="1"/>
</dbReference>
<comment type="subcellular location">
    <subcellularLocation>
        <location evidence="1">Membrane</location>
        <topology evidence="1">Multi-pass membrane protein</topology>
    </subcellularLocation>
</comment>
<feature type="transmembrane region" description="Helical" evidence="11">
    <location>
        <begin position="220"/>
        <end position="239"/>
    </location>
</feature>
<dbReference type="InterPro" id="IPR012678">
    <property type="entry name" value="Ribosomal_uL23/eL15/eS24_sf"/>
</dbReference>
<dbReference type="EMBL" id="CP097509">
    <property type="protein sequence ID" value="URE16194.1"/>
    <property type="molecule type" value="Genomic_DNA"/>
</dbReference>
<feature type="compositionally biased region" description="Polar residues" evidence="10">
    <location>
        <begin position="479"/>
        <end position="492"/>
    </location>
</feature>
<dbReference type="GO" id="GO:0009873">
    <property type="term" value="P:ethylene-activated signaling pathway"/>
    <property type="evidence" value="ECO:0007669"/>
    <property type="project" value="InterPro"/>
</dbReference>
<evidence type="ECO:0000256" key="7">
    <source>
        <dbReference type="ARBA" id="ARBA00023136"/>
    </source>
</evidence>
<feature type="transmembrane region" description="Helical" evidence="11">
    <location>
        <begin position="175"/>
        <end position="200"/>
    </location>
</feature>
<dbReference type="GO" id="GO:0046873">
    <property type="term" value="F:metal ion transmembrane transporter activity"/>
    <property type="evidence" value="ECO:0007669"/>
    <property type="project" value="InterPro"/>
</dbReference>
<protein>
    <recommendedName>
        <fullName evidence="9">Ribosomal protein L15</fullName>
    </recommendedName>
</protein>
<dbReference type="InterPro" id="IPR000439">
    <property type="entry name" value="Ribosomal_eL15"/>
</dbReference>
<comment type="similarity">
    <text evidence="2 9">Belongs to the eukaryotic ribosomal protein eL15 family.</text>
</comment>
<keyword evidence="6 11" id="KW-1133">Transmembrane helix</keyword>
<dbReference type="GO" id="GO:0002181">
    <property type="term" value="P:cytoplasmic translation"/>
    <property type="evidence" value="ECO:0007669"/>
    <property type="project" value="TreeGrafter"/>
</dbReference>
<evidence type="ECO:0000256" key="1">
    <source>
        <dbReference type="ARBA" id="ARBA00004141"/>
    </source>
</evidence>
<feature type="compositionally biased region" description="Basic residues" evidence="10">
    <location>
        <begin position="15"/>
        <end position="25"/>
    </location>
</feature>
<dbReference type="GO" id="GO:0003723">
    <property type="term" value="F:RNA binding"/>
    <property type="evidence" value="ECO:0007669"/>
    <property type="project" value="TreeGrafter"/>
</dbReference>
<keyword evidence="8 9" id="KW-0687">Ribonucleoprotein</keyword>
<feature type="transmembrane region" description="Helical" evidence="11">
    <location>
        <begin position="332"/>
        <end position="354"/>
    </location>
</feature>
<sequence length="1391" mass="155019">MVAWQDEGQRNLPEKKKKRIKRKRLASGSSSSSSSSAACSPPLNLLLVKEKGGSGGVPSWCAESGLSEWSEKECDTCEKPLALDVPSAIVKATDLEEYCRSACIALGVQAALSMITSELTMILGIAYGINLLTSVDLWACICLAAVGAVILPFITLLRQRRLPNATMGALFHDHFFAIVFIFTSIFLVNYVLINSAAAFFNSTDIVFSFQDVSLLIDQVFRTPIAPIAIFLVLLFSSQITSLTWNIGGRLILQYLFGANLSSWVHYLFVKALSVVPALCCATCAGPEGIYQLLIFCQIIQAMLLPSSVIPLFRVASSRSLMRGFKISWHMEILALFAFFGMLASNVIFLTEMLFGNSSWINNLGGTMGTTATVPYAVILLLACASIVSTLYLAVTPLKSVSDGPENEIWTSHTWKYQHELSEVREDDDQDKIASDEDQMFPAEPTLENSTESHHDKSVIEVNLLQSGTTMDPEDERYQSHNSNDNGPCTSPVYSTVEPIPINDVDLEPVDKLSAGNLSDPSVLKRVDQMEPVQRDLALEGDNHTDKDSEGTLELEESLREPMSATATEDSGSVHCVKGQGFDGGNGSGSLSKLSGLGRAARRQLAGILDEFWGYLFDFHGKLTQEAMVKKFDVLLGMDTKAVNFSMKMDAVTESSKSFFKDTDRATIFPANSIEYNSPKGRNLSRLEFLYGAKMGMTSWSHDMHLSNTPLQSSSGSLLEPVQKTYSSLHLPQYSENRDYQPATIHGYQIASDLKGIGAGRSPYSSYASLDRPTTIKSAAPFVPSLRDSVSYAHRQAGLNSLRTSGLHNPTMSRASGVQVEAPYYDHAFVESAESVDSSSYAKKYHSSPDISALIAASRNALLNEMKWGEPIGPKPFLGRMTSGQSQFNPLSKTGFPLAFDEISPPKLHEDVFSLQSNLNQNAKSLWSRQPFEQLFGVMNREQSRGDESLNDRTRIASRETLSYSELEAKLLQSFQFCIVKLLNLEGSDWLFRQNGGCDEELVNQVALNVKTLRESETHEINQLYSSEIQYLSSVRKPILVQKNEDADSALPLSLPNCGEGCIWHASLVVSFGVWCVRRILELSLVESRPELWGKYTYVLNRLQGILDLAFLKPRRPLATCLCFEEELKDVKTFNCSLPNISYKIGKPIKGSFTTANMILEIIKDVEIAVAGRKGRTGTAAGDIAFPKGKENLASVLKRYKRRLSNKFPGAHEGAYKYVSELWRKKQSDVMRFLQRVRCWEYRQLPSIVRVTRPTRPDKARRLGYKAKQGYVIYRVRVRRGGRKRPVPKGIVYGKPKHQGITQLKLEKLFPDSTYKYYEIILVDPSHSAIRNDPRINWICKGGHKHRELRGLTSAGKKYRGLRGKGHPHHKARPSRRATWKRNQTLSLRRYR</sequence>
<dbReference type="InterPro" id="IPR017187">
    <property type="entry name" value="EIN2"/>
</dbReference>
<feature type="region of interest" description="Disordered" evidence="10">
    <location>
        <begin position="1"/>
        <end position="40"/>
    </location>
</feature>
<dbReference type="OrthoDB" id="409173at2759"/>
<accession>A0A9E7GQD0</accession>
<keyword evidence="4 11" id="KW-0812">Transmembrane</keyword>
<evidence type="ECO:0000313" key="12">
    <source>
        <dbReference type="EMBL" id="URE16194.1"/>
    </source>
</evidence>
<dbReference type="InterPro" id="IPR020925">
    <property type="entry name" value="Ribosomal_eL15_CS"/>
</dbReference>
<feature type="region of interest" description="Disordered" evidence="10">
    <location>
        <begin position="535"/>
        <end position="572"/>
    </location>
</feature>
<evidence type="ECO:0000256" key="2">
    <source>
        <dbReference type="ARBA" id="ARBA00006857"/>
    </source>
</evidence>
<keyword evidence="7 11" id="KW-0472">Membrane</keyword>
<feature type="compositionally biased region" description="Low complexity" evidence="10">
    <location>
        <begin position="26"/>
        <end position="40"/>
    </location>
</feature>
<dbReference type="Pfam" id="PF00827">
    <property type="entry name" value="Ribosomal_L15e"/>
    <property type="match status" value="2"/>
</dbReference>
<feature type="region of interest" description="Disordered" evidence="10">
    <location>
        <begin position="1357"/>
        <end position="1378"/>
    </location>
</feature>
<gene>
    <name evidence="12" type="ORF">MUK42_10579</name>
</gene>
<dbReference type="GO" id="GO:0003735">
    <property type="term" value="F:structural constituent of ribosome"/>
    <property type="evidence" value="ECO:0007669"/>
    <property type="project" value="InterPro"/>
</dbReference>
<feature type="transmembrane region" description="Helical" evidence="11">
    <location>
        <begin position="251"/>
        <end position="269"/>
    </location>
</feature>
<keyword evidence="5 9" id="KW-0689">Ribosomal protein</keyword>
<evidence type="ECO:0000313" key="13">
    <source>
        <dbReference type="Proteomes" id="UP001055439"/>
    </source>
</evidence>
<organism evidence="12 13">
    <name type="scientific">Musa troglodytarum</name>
    <name type="common">fe'i banana</name>
    <dbReference type="NCBI Taxonomy" id="320322"/>
    <lineage>
        <taxon>Eukaryota</taxon>
        <taxon>Viridiplantae</taxon>
        <taxon>Streptophyta</taxon>
        <taxon>Embryophyta</taxon>
        <taxon>Tracheophyta</taxon>
        <taxon>Spermatophyta</taxon>
        <taxon>Magnoliopsida</taxon>
        <taxon>Liliopsida</taxon>
        <taxon>Zingiberales</taxon>
        <taxon>Musaceae</taxon>
        <taxon>Musa</taxon>
    </lineage>
</organism>
<dbReference type="Gene3D" id="3.40.1120.10">
    <property type="entry name" value="Ribosomal protein l15e"/>
    <property type="match status" value="2"/>
</dbReference>
<feature type="compositionally biased region" description="Basic and acidic residues" evidence="10">
    <location>
        <begin position="535"/>
        <end position="549"/>
    </location>
</feature>
<dbReference type="PANTHER" id="PTHR11847">
    <property type="entry name" value="RIBOSOMAL PROTEIN L15"/>
    <property type="match status" value="1"/>
</dbReference>
<proteinExistence type="inferred from homology"/>
<dbReference type="Proteomes" id="UP001055439">
    <property type="component" value="Chromosome 7"/>
</dbReference>
<dbReference type="SMART" id="SM01384">
    <property type="entry name" value="Ribosomal_L15e"/>
    <property type="match status" value="1"/>
</dbReference>
<dbReference type="PANTHER" id="PTHR11847:SF4">
    <property type="entry name" value="LARGE RIBOSOMAL SUBUNIT PROTEIN EL15"/>
    <property type="match status" value="1"/>
</dbReference>
<dbReference type="InterPro" id="IPR024794">
    <property type="entry name" value="Rbsml_eL15_core_dom_sf"/>
</dbReference>
<evidence type="ECO:0000256" key="9">
    <source>
        <dbReference type="RuleBase" id="RU000663"/>
    </source>
</evidence>
<evidence type="ECO:0000256" key="8">
    <source>
        <dbReference type="ARBA" id="ARBA00023274"/>
    </source>
</evidence>
<keyword evidence="13" id="KW-1185">Reference proteome</keyword>
<dbReference type="Pfam" id="PF01566">
    <property type="entry name" value="Nramp"/>
    <property type="match status" value="1"/>
</dbReference>
<feature type="transmembrane region" description="Helical" evidence="11">
    <location>
        <begin position="135"/>
        <end position="154"/>
    </location>
</feature>
<reference evidence="12" key="1">
    <citation type="submission" date="2022-05" db="EMBL/GenBank/DDBJ databases">
        <title>The Musa troglodytarum L. genome provides insights into the mechanism of non-climacteric behaviour and enrichment of carotenoids.</title>
        <authorList>
            <person name="Wang J."/>
        </authorList>
    </citation>
    <scope>NUCLEOTIDE SEQUENCE</scope>
    <source>
        <tissue evidence="12">Leaf</tissue>
    </source>
</reference>
<feature type="region of interest" description="Disordered" evidence="10">
    <location>
        <begin position="469"/>
        <end position="492"/>
    </location>
</feature>
<dbReference type="GO" id="GO:0016020">
    <property type="term" value="C:membrane"/>
    <property type="evidence" value="ECO:0007669"/>
    <property type="project" value="UniProtKB-SubCell"/>
</dbReference>
<evidence type="ECO:0000256" key="5">
    <source>
        <dbReference type="ARBA" id="ARBA00022980"/>
    </source>
</evidence>